<keyword evidence="3" id="KW-0479">Metal-binding</keyword>
<dbReference type="InterPro" id="IPR006439">
    <property type="entry name" value="HAD-SF_hydro_IA"/>
</dbReference>
<dbReference type="PANTHER" id="PTHR46193">
    <property type="entry name" value="6-PHOSPHOGLUCONATE PHOSPHATASE"/>
    <property type="match status" value="1"/>
</dbReference>
<gene>
    <name evidence="6" type="ORF">ZBT109_2321</name>
</gene>
<dbReference type="InterPro" id="IPR023198">
    <property type="entry name" value="PGP-like_dom2"/>
</dbReference>
<dbReference type="Gene3D" id="1.10.150.240">
    <property type="entry name" value="Putative phosphatase, domain 2"/>
    <property type="match status" value="1"/>
</dbReference>
<dbReference type="GO" id="GO:0046872">
    <property type="term" value="F:metal ion binding"/>
    <property type="evidence" value="ECO:0007669"/>
    <property type="project" value="UniProtKB-KW"/>
</dbReference>
<dbReference type="Gene3D" id="3.40.50.1000">
    <property type="entry name" value="HAD superfamily/HAD-like"/>
    <property type="match status" value="1"/>
</dbReference>
<dbReference type="InterPro" id="IPR041492">
    <property type="entry name" value="HAD_2"/>
</dbReference>
<organism evidence="6 7">
    <name type="scientific">Zymobacter palmae</name>
    <dbReference type="NCBI Taxonomy" id="33074"/>
    <lineage>
        <taxon>Bacteria</taxon>
        <taxon>Pseudomonadati</taxon>
        <taxon>Pseudomonadota</taxon>
        <taxon>Gammaproteobacteria</taxon>
        <taxon>Oceanospirillales</taxon>
        <taxon>Halomonadaceae</taxon>
        <taxon>Zymobacter group</taxon>
        <taxon>Zymobacter</taxon>
    </lineage>
</organism>
<dbReference type="KEGG" id="zpl:ZBT109_2321"/>
<keyword evidence="5" id="KW-0119">Carbohydrate metabolism</keyword>
<dbReference type="GO" id="GO:0003824">
    <property type="term" value="F:catalytic activity"/>
    <property type="evidence" value="ECO:0007669"/>
    <property type="project" value="UniProtKB-ARBA"/>
</dbReference>
<accession>A0A348HHF1</accession>
<dbReference type="EMBL" id="AP018933">
    <property type="protein sequence ID" value="BBG31053.1"/>
    <property type="molecule type" value="Genomic_DNA"/>
</dbReference>
<dbReference type="SFLD" id="SFLDG01129">
    <property type="entry name" value="C1.5:_HAD__Beta-PGM__Phosphata"/>
    <property type="match status" value="1"/>
</dbReference>
<dbReference type="SUPFAM" id="SSF56784">
    <property type="entry name" value="HAD-like"/>
    <property type="match status" value="1"/>
</dbReference>
<evidence type="ECO:0000313" key="7">
    <source>
        <dbReference type="Proteomes" id="UP000267342"/>
    </source>
</evidence>
<evidence type="ECO:0000256" key="4">
    <source>
        <dbReference type="ARBA" id="ARBA00022842"/>
    </source>
</evidence>
<dbReference type="Proteomes" id="UP000267342">
    <property type="component" value="Chromosome"/>
</dbReference>
<comment type="similarity">
    <text evidence="2">Belongs to the HAD-like hydrolase superfamily. CbbY/CbbZ/Gph/YieH family.</text>
</comment>
<name>A0A348HHF1_9GAMM</name>
<dbReference type="OrthoDB" id="9782449at2"/>
<dbReference type="InterPro" id="IPR036412">
    <property type="entry name" value="HAD-like_sf"/>
</dbReference>
<dbReference type="RefSeq" id="WP_027706322.1">
    <property type="nucleotide sequence ID" value="NZ_AP018933.1"/>
</dbReference>
<evidence type="ECO:0000256" key="5">
    <source>
        <dbReference type="ARBA" id="ARBA00023277"/>
    </source>
</evidence>
<dbReference type="AlphaFoldDB" id="A0A348HHF1"/>
<dbReference type="Pfam" id="PF13419">
    <property type="entry name" value="HAD_2"/>
    <property type="match status" value="1"/>
</dbReference>
<sequence>MSSIKAILFDFDGTLANSEQNHFEVWNIVLAECGEAPLDEYTYTHGLAGLPVPEAARHVKEHLSLTVPLEEIVRRKNIETGRYFTEHPVDMMPFAKEILTLCRDRGLKLALVTASSRSELAPTFKHHELAPFFDAVVTRDDVERSKPFPDSYQLGMERLGVTAAESLAVEDTSHGVQAAHSADIPVAAVPNEHSRSGDFSAATVVIDDGLKGVWRWIEAQL</sequence>
<evidence type="ECO:0000256" key="1">
    <source>
        <dbReference type="ARBA" id="ARBA00001946"/>
    </source>
</evidence>
<keyword evidence="7" id="KW-1185">Reference proteome</keyword>
<proteinExistence type="inferred from homology"/>
<dbReference type="SFLD" id="SFLDS00003">
    <property type="entry name" value="Haloacid_Dehalogenase"/>
    <property type="match status" value="1"/>
</dbReference>
<comment type="cofactor">
    <cofactor evidence="1">
        <name>Mg(2+)</name>
        <dbReference type="ChEBI" id="CHEBI:18420"/>
    </cofactor>
</comment>
<evidence type="ECO:0000256" key="3">
    <source>
        <dbReference type="ARBA" id="ARBA00022723"/>
    </source>
</evidence>
<dbReference type="InterPro" id="IPR051600">
    <property type="entry name" value="Beta-PGM-like"/>
</dbReference>
<dbReference type="InterPro" id="IPR023214">
    <property type="entry name" value="HAD_sf"/>
</dbReference>
<dbReference type="SFLD" id="SFLDG01135">
    <property type="entry name" value="C1.5.6:_HAD__Beta-PGM__Phospha"/>
    <property type="match status" value="1"/>
</dbReference>
<reference evidence="6 7" key="1">
    <citation type="submission" date="2018-09" db="EMBL/GenBank/DDBJ databases">
        <title>Zymobacter palmae IAM14233 (=T109) whole genome analysis.</title>
        <authorList>
            <person name="Yanase H."/>
        </authorList>
    </citation>
    <scope>NUCLEOTIDE SEQUENCE [LARGE SCALE GENOMIC DNA]</scope>
    <source>
        <strain evidence="6 7">IAM14233</strain>
    </source>
</reference>
<keyword evidence="4" id="KW-0460">Magnesium</keyword>
<evidence type="ECO:0000313" key="6">
    <source>
        <dbReference type="EMBL" id="BBG31053.1"/>
    </source>
</evidence>
<protein>
    <submittedName>
        <fullName evidence="6">Predicted phosphatase/phosphohexomutase</fullName>
    </submittedName>
</protein>
<evidence type="ECO:0000256" key="2">
    <source>
        <dbReference type="ARBA" id="ARBA00006171"/>
    </source>
</evidence>
<dbReference type="PANTHER" id="PTHR46193:SF18">
    <property type="entry name" value="HEXITOL PHOSPHATASE B"/>
    <property type="match status" value="1"/>
</dbReference>
<dbReference type="NCBIfam" id="TIGR01509">
    <property type="entry name" value="HAD-SF-IA-v3"/>
    <property type="match status" value="1"/>
</dbReference>